<dbReference type="Pfam" id="PF13568">
    <property type="entry name" value="OMP_b-brl_2"/>
    <property type="match status" value="1"/>
</dbReference>
<dbReference type="EMBL" id="CP120682">
    <property type="protein sequence ID" value="WKN35421.1"/>
    <property type="molecule type" value="Genomic_DNA"/>
</dbReference>
<reference evidence="2" key="1">
    <citation type="journal article" date="2023" name="Comput. Struct. Biotechnol. J.">
        <title>Discovery of a novel marine Bacteroidetes with a rich repertoire of carbohydrate-active enzymes.</title>
        <authorList>
            <person name="Chen B."/>
            <person name="Liu G."/>
            <person name="Chen Q."/>
            <person name="Wang H."/>
            <person name="Liu L."/>
            <person name="Tang K."/>
        </authorList>
    </citation>
    <scope>NUCLEOTIDE SEQUENCE</scope>
    <source>
        <strain evidence="2">TK19036</strain>
    </source>
</reference>
<reference evidence="2" key="2">
    <citation type="journal article" date="2024" name="Antonie Van Leeuwenhoek">
        <title>Roseihalotalea indica gen. nov., sp. nov., a halophilic Bacteroidetes from mesopelagic Southwest Indian Ocean with higher carbohydrate metabolic potential.</title>
        <authorList>
            <person name="Chen B."/>
            <person name="Zhang M."/>
            <person name="Lin D."/>
            <person name="Ye J."/>
            <person name="Tang K."/>
        </authorList>
    </citation>
    <scope>NUCLEOTIDE SEQUENCE</scope>
    <source>
        <strain evidence="2">TK19036</strain>
    </source>
</reference>
<accession>A0AA49GKH3</accession>
<sequence>MKKITQICTYLALGWILTIPISAQGQDRDSRFGIKAGVNLSNFYKESLGKQNLRPGFQAGIFTELAVGESFSIQPELLFTTKGNQISYGEGDNLFQDLLEGDPEAFTGDVETNLSYIEVPVLAKFTIGEVVNLHVGPYLSYLLDASTQVNGTLEDRLSELDRKGFNTWDYGIAAGIGVDLNLVTIGFRYDLGLSGITEDTVWEGLINDRKNQALQFYVGVGL</sequence>
<organism evidence="2">
    <name type="scientific">Roseihalotalea indica</name>
    <dbReference type="NCBI Taxonomy" id="2867963"/>
    <lineage>
        <taxon>Bacteria</taxon>
        <taxon>Pseudomonadati</taxon>
        <taxon>Bacteroidota</taxon>
        <taxon>Cytophagia</taxon>
        <taxon>Cytophagales</taxon>
        <taxon>Catalimonadaceae</taxon>
        <taxon>Roseihalotalea</taxon>
    </lineage>
</organism>
<evidence type="ECO:0000259" key="1">
    <source>
        <dbReference type="Pfam" id="PF13568"/>
    </source>
</evidence>
<dbReference type="AlphaFoldDB" id="A0AA49GKH3"/>
<evidence type="ECO:0000313" key="2">
    <source>
        <dbReference type="EMBL" id="WKN35421.1"/>
    </source>
</evidence>
<gene>
    <name evidence="2" type="ORF">K4G66_23895</name>
</gene>
<protein>
    <submittedName>
        <fullName evidence="2">Porin family protein</fullName>
    </submittedName>
</protein>
<proteinExistence type="predicted"/>
<name>A0AA49GKH3_9BACT</name>
<feature type="domain" description="Outer membrane protein beta-barrel" evidence="1">
    <location>
        <begin position="23"/>
        <end position="197"/>
    </location>
</feature>
<dbReference type="InterPro" id="IPR025665">
    <property type="entry name" value="Beta-barrel_OMP_2"/>
</dbReference>